<gene>
    <name evidence="4" type="primary">blaBOR</name>
    <name evidence="4" type="ORF">GCM10009544_38500</name>
</gene>
<evidence type="ECO:0000259" key="3">
    <source>
        <dbReference type="Pfam" id="PF13354"/>
    </source>
</evidence>
<organism evidence="4 5">
    <name type="scientific">Streptomyces stramineus</name>
    <dbReference type="NCBI Taxonomy" id="173861"/>
    <lineage>
        <taxon>Bacteria</taxon>
        <taxon>Bacillati</taxon>
        <taxon>Actinomycetota</taxon>
        <taxon>Actinomycetes</taxon>
        <taxon>Kitasatosporales</taxon>
        <taxon>Streptomycetaceae</taxon>
        <taxon>Streptomyces</taxon>
    </lineage>
</organism>
<dbReference type="SUPFAM" id="SSF56601">
    <property type="entry name" value="beta-lactamase/transpeptidase-like"/>
    <property type="match status" value="1"/>
</dbReference>
<sequence length="328" mass="34964">MQRNRASRPGVLDNVLIIAEEESPTVEPAGARPTRRTVLTLGAGTAFAAALPGGTAHAATPGAGLSRQLRELERAHAARLGVYAHDTATGRTVLYRADERFPMCSLFKTVAVAAVLRDLDRHGEFLARRVHYTADDVKKAEYAPETGKEKNLAHGMTVAELCDAAITQSDNAAANLLLRELGGPTAVTDFCRSTGDGVTRLDRWEPQLNSAEPDRLTDTTSPRAIGQTYARLTLGNALVPWDRKRLTGWMLANTTSVNRFRKGLPADWALADKTGGGSYGTNNNAGITWPPGRPPIVLSVLTTRHEAAAAADDELVARTAALLAGALG</sequence>
<dbReference type="Proteomes" id="UP001499895">
    <property type="component" value="Unassembled WGS sequence"/>
</dbReference>
<evidence type="ECO:0000256" key="1">
    <source>
        <dbReference type="ARBA" id="ARBA00018879"/>
    </source>
</evidence>
<dbReference type="PRINTS" id="PR00118">
    <property type="entry name" value="BLACTAMASEA"/>
</dbReference>
<dbReference type="PANTHER" id="PTHR35333:SF3">
    <property type="entry name" value="BETA-LACTAMASE-TYPE TRANSPEPTIDASE FOLD CONTAINING PROTEIN"/>
    <property type="match status" value="1"/>
</dbReference>
<dbReference type="PROSITE" id="PS51318">
    <property type="entry name" value="TAT"/>
    <property type="match status" value="1"/>
</dbReference>
<reference evidence="4 5" key="1">
    <citation type="journal article" date="2019" name="Int. J. Syst. Evol. Microbiol.">
        <title>The Global Catalogue of Microorganisms (GCM) 10K type strain sequencing project: providing services to taxonomists for standard genome sequencing and annotation.</title>
        <authorList>
            <consortium name="The Broad Institute Genomics Platform"/>
            <consortium name="The Broad Institute Genome Sequencing Center for Infectious Disease"/>
            <person name="Wu L."/>
            <person name="Ma J."/>
        </authorList>
    </citation>
    <scope>NUCLEOTIDE SEQUENCE [LARGE SCALE GENOMIC DNA]</scope>
    <source>
        <strain evidence="4 5">JCM 10649</strain>
    </source>
</reference>
<dbReference type="InterPro" id="IPR006311">
    <property type="entry name" value="TAT_signal"/>
</dbReference>
<evidence type="ECO:0000313" key="5">
    <source>
        <dbReference type="Proteomes" id="UP001499895"/>
    </source>
</evidence>
<protein>
    <recommendedName>
        <fullName evidence="1">Beta-lactamase</fullName>
    </recommendedName>
    <alternativeName>
        <fullName evidence="2">Penicillinase</fullName>
    </alternativeName>
</protein>
<dbReference type="InterPro" id="IPR045155">
    <property type="entry name" value="Beta-lactam_cat"/>
</dbReference>
<name>A0ABN1AC37_9ACTN</name>
<dbReference type="Gene3D" id="3.40.710.10">
    <property type="entry name" value="DD-peptidase/beta-lactamase superfamily"/>
    <property type="match status" value="1"/>
</dbReference>
<comment type="caution">
    <text evidence="4">The sequence shown here is derived from an EMBL/GenBank/DDBJ whole genome shotgun (WGS) entry which is preliminary data.</text>
</comment>
<accession>A0ABN1AC37</accession>
<evidence type="ECO:0000256" key="2">
    <source>
        <dbReference type="ARBA" id="ARBA00030171"/>
    </source>
</evidence>
<keyword evidence="5" id="KW-1185">Reference proteome</keyword>
<dbReference type="PANTHER" id="PTHR35333">
    <property type="entry name" value="BETA-LACTAMASE"/>
    <property type="match status" value="1"/>
</dbReference>
<dbReference type="InterPro" id="IPR000871">
    <property type="entry name" value="Beta-lactam_class-A"/>
</dbReference>
<evidence type="ECO:0000313" key="4">
    <source>
        <dbReference type="EMBL" id="GAA0472779.1"/>
    </source>
</evidence>
<dbReference type="Pfam" id="PF13354">
    <property type="entry name" value="Beta-lactamase2"/>
    <property type="match status" value="1"/>
</dbReference>
<dbReference type="NCBIfam" id="NF033103">
    <property type="entry name" value="bla_class_A"/>
    <property type="match status" value="1"/>
</dbReference>
<proteinExistence type="predicted"/>
<dbReference type="EMBL" id="BAAAHB010000042">
    <property type="protein sequence ID" value="GAA0472779.1"/>
    <property type="molecule type" value="Genomic_DNA"/>
</dbReference>
<dbReference type="RefSeq" id="WP_425581583.1">
    <property type="nucleotide sequence ID" value="NZ_BAAAHB010000042.1"/>
</dbReference>
<dbReference type="InterPro" id="IPR012338">
    <property type="entry name" value="Beta-lactam/transpept-like"/>
</dbReference>
<feature type="domain" description="Beta-lactamase class A catalytic" evidence="3">
    <location>
        <begin position="81"/>
        <end position="302"/>
    </location>
</feature>